<dbReference type="OrthoDB" id="884043at2"/>
<protein>
    <submittedName>
        <fullName evidence="1">Uncharacterized protein</fullName>
    </submittedName>
</protein>
<sequence>MGPVVPLSRVVLRELGAKMVGMRAWRSRAGSGPGSIFTLEFGAALPGKTTQGEFSLMVYCAWRLVAADQGILCSWHDDSDGVLAPALAALEGSVVEVAEVSEWFDLTLGFSNGQALHLLNDFSPHQDFDTSWFVTYQGQSHYCVNTDNSLTLESATR</sequence>
<gene>
    <name evidence="1" type="ORF">CLV45_1730</name>
</gene>
<evidence type="ECO:0000313" key="2">
    <source>
        <dbReference type="Proteomes" id="UP000228535"/>
    </source>
</evidence>
<reference evidence="1 2" key="1">
    <citation type="submission" date="2017-11" db="EMBL/GenBank/DDBJ databases">
        <title>Genomic Encyclopedia of Archaeal and Bacterial Type Strains, Phase II (KMG-II): From Individual Species to Whole Genera.</title>
        <authorList>
            <person name="Goeker M."/>
        </authorList>
    </citation>
    <scope>NUCLEOTIDE SEQUENCE [LARGE SCALE GENOMIC DNA]</scope>
    <source>
        <strain evidence="1 2">DSM 11115</strain>
    </source>
</reference>
<dbReference type="AlphaFoldDB" id="A0A2M9BQT6"/>
<organism evidence="1 2">
    <name type="scientific">Hymenobacter chitinivorans DSM 11115</name>
    <dbReference type="NCBI Taxonomy" id="1121954"/>
    <lineage>
        <taxon>Bacteria</taxon>
        <taxon>Pseudomonadati</taxon>
        <taxon>Bacteroidota</taxon>
        <taxon>Cytophagia</taxon>
        <taxon>Cytophagales</taxon>
        <taxon>Hymenobacteraceae</taxon>
        <taxon>Hymenobacter</taxon>
    </lineage>
</organism>
<dbReference type="RefSeq" id="WP_157807378.1">
    <property type="nucleotide sequence ID" value="NZ_PGFA01000001.1"/>
</dbReference>
<name>A0A2M9BQT6_9BACT</name>
<keyword evidence="2" id="KW-1185">Reference proteome</keyword>
<proteinExistence type="predicted"/>
<dbReference type="EMBL" id="PGFA01000001">
    <property type="protein sequence ID" value="PJJ60305.1"/>
    <property type="molecule type" value="Genomic_DNA"/>
</dbReference>
<dbReference type="Proteomes" id="UP000228535">
    <property type="component" value="Unassembled WGS sequence"/>
</dbReference>
<accession>A0A2M9BQT6</accession>
<evidence type="ECO:0000313" key="1">
    <source>
        <dbReference type="EMBL" id="PJJ60305.1"/>
    </source>
</evidence>
<comment type="caution">
    <text evidence="1">The sequence shown here is derived from an EMBL/GenBank/DDBJ whole genome shotgun (WGS) entry which is preliminary data.</text>
</comment>